<dbReference type="Gene3D" id="1.10.20.130">
    <property type="match status" value="1"/>
</dbReference>
<dbReference type="VEuPathDB" id="VectorBase:PPAPM1_001365"/>
<evidence type="ECO:0000256" key="2">
    <source>
        <dbReference type="ARBA" id="ARBA00022676"/>
    </source>
</evidence>
<dbReference type="InterPro" id="IPR012982">
    <property type="entry name" value="PARP1-like_PADR1_Zn_ribbon"/>
</dbReference>
<dbReference type="InterPro" id="IPR038650">
    <property type="entry name" value="PADR1_C_dom_sf"/>
</dbReference>
<dbReference type="GO" id="GO:1990404">
    <property type="term" value="F:NAD+-protein mono-ADP-ribosyltransferase activity"/>
    <property type="evidence" value="ECO:0007669"/>
    <property type="project" value="TreeGrafter"/>
</dbReference>
<dbReference type="CDD" id="cd17747">
    <property type="entry name" value="BRCT_PARP1"/>
    <property type="match status" value="1"/>
</dbReference>
<dbReference type="GO" id="GO:0006302">
    <property type="term" value="P:double-strand break repair"/>
    <property type="evidence" value="ECO:0007669"/>
    <property type="project" value="TreeGrafter"/>
</dbReference>
<dbReference type="GO" id="GO:0005730">
    <property type="term" value="C:nucleolus"/>
    <property type="evidence" value="ECO:0007669"/>
    <property type="project" value="TreeGrafter"/>
</dbReference>
<reference evidence="8" key="1">
    <citation type="submission" date="2022-08" db="UniProtKB">
        <authorList>
            <consortium name="EnsemblMetazoa"/>
        </authorList>
    </citation>
    <scope>IDENTIFICATION</scope>
    <source>
        <strain evidence="8">Israel</strain>
    </source>
</reference>
<evidence type="ECO:0000313" key="9">
    <source>
        <dbReference type="Proteomes" id="UP000092462"/>
    </source>
</evidence>
<dbReference type="GO" id="GO:0003950">
    <property type="term" value="F:NAD+ poly-ADP-ribosyltransferase activity"/>
    <property type="evidence" value="ECO:0007669"/>
    <property type="project" value="UniProtKB-EC"/>
</dbReference>
<evidence type="ECO:0000259" key="6">
    <source>
        <dbReference type="PROSITE" id="PS50172"/>
    </source>
</evidence>
<dbReference type="SMART" id="SM00773">
    <property type="entry name" value="WGR"/>
    <property type="match status" value="1"/>
</dbReference>
<dbReference type="SUPFAM" id="SSF52113">
    <property type="entry name" value="BRCT domain"/>
    <property type="match status" value="1"/>
</dbReference>
<dbReference type="InterPro" id="IPR036420">
    <property type="entry name" value="BRCT_dom_sf"/>
</dbReference>
<keyword evidence="2" id="KW-0328">Glycosyltransferase</keyword>
<comment type="catalytic activity">
    <reaction evidence="5">
        <text>NAD(+) + (ADP-D-ribosyl)n-acceptor = nicotinamide + (ADP-D-ribosyl)n+1-acceptor + H(+).</text>
        <dbReference type="EC" id="2.4.2.30"/>
    </reaction>
</comment>
<dbReference type="GO" id="GO:0008270">
    <property type="term" value="F:zinc ion binding"/>
    <property type="evidence" value="ECO:0007669"/>
    <property type="project" value="InterPro"/>
</dbReference>
<dbReference type="Gene3D" id="2.20.25.630">
    <property type="match status" value="1"/>
</dbReference>
<accession>A0A1B0D4V4</accession>
<evidence type="ECO:0000256" key="1">
    <source>
        <dbReference type="ARBA" id="ARBA00012020"/>
    </source>
</evidence>
<dbReference type="PROSITE" id="PS52007">
    <property type="entry name" value="PADR1"/>
    <property type="match status" value="1"/>
</dbReference>
<dbReference type="SMART" id="SM01335">
    <property type="entry name" value="PADR1"/>
    <property type="match status" value="1"/>
</dbReference>
<dbReference type="Proteomes" id="UP000092462">
    <property type="component" value="Unassembled WGS sequence"/>
</dbReference>
<dbReference type="InterPro" id="IPR050800">
    <property type="entry name" value="ARTD/PARP"/>
</dbReference>
<dbReference type="SUPFAM" id="SSF142921">
    <property type="entry name" value="WGR domain-like"/>
    <property type="match status" value="1"/>
</dbReference>
<evidence type="ECO:0000259" key="7">
    <source>
        <dbReference type="PROSITE" id="PS51977"/>
    </source>
</evidence>
<dbReference type="VEuPathDB" id="VectorBase:PPAI002512"/>
<keyword evidence="4" id="KW-0520">NAD</keyword>
<dbReference type="InterPro" id="IPR001357">
    <property type="entry name" value="BRCT_dom"/>
</dbReference>
<name>A0A1B0D4V4_PHLPP</name>
<dbReference type="InterPro" id="IPR049296">
    <property type="entry name" value="PARP1-like_PADR1_N"/>
</dbReference>
<dbReference type="Pfam" id="PF08063">
    <property type="entry name" value="Zn_ribbon_PADR1"/>
    <property type="match status" value="1"/>
</dbReference>
<dbReference type="EMBL" id="AJVK01011625">
    <property type="status" value="NOT_ANNOTATED_CDS"/>
    <property type="molecule type" value="Genomic_DNA"/>
</dbReference>
<keyword evidence="9" id="KW-1185">Reference proteome</keyword>
<evidence type="ECO:0000256" key="4">
    <source>
        <dbReference type="ARBA" id="ARBA00023027"/>
    </source>
</evidence>
<dbReference type="InterPro" id="IPR036930">
    <property type="entry name" value="WGR_dom_sf"/>
</dbReference>
<evidence type="ECO:0000313" key="8">
    <source>
        <dbReference type="EnsemblMetazoa" id="PPAI002512-PA"/>
    </source>
</evidence>
<feature type="domain" description="WGR" evidence="7">
    <location>
        <begin position="317"/>
        <end position="414"/>
    </location>
</feature>
<dbReference type="PROSITE" id="PS51977">
    <property type="entry name" value="WGR"/>
    <property type="match status" value="1"/>
</dbReference>
<dbReference type="InterPro" id="IPR008893">
    <property type="entry name" value="WGR_domain"/>
</dbReference>
<evidence type="ECO:0000256" key="5">
    <source>
        <dbReference type="ARBA" id="ARBA00033987"/>
    </source>
</evidence>
<dbReference type="PROSITE" id="PS50172">
    <property type="entry name" value="BRCT"/>
    <property type="match status" value="1"/>
</dbReference>
<dbReference type="GO" id="GO:0070212">
    <property type="term" value="P:protein poly-ADP-ribosylation"/>
    <property type="evidence" value="ECO:0007669"/>
    <property type="project" value="TreeGrafter"/>
</dbReference>
<dbReference type="Gene3D" id="3.40.50.10190">
    <property type="entry name" value="BRCT domain"/>
    <property type="match status" value="1"/>
</dbReference>
<dbReference type="EnsemblMetazoa" id="PPAI002512-RA">
    <property type="protein sequence ID" value="PPAI002512-PA"/>
    <property type="gene ID" value="PPAI002512"/>
</dbReference>
<dbReference type="EC" id="2.4.2.30" evidence="1"/>
<organism evidence="8 9">
    <name type="scientific">Phlebotomus papatasi</name>
    <name type="common">Sandfly</name>
    <dbReference type="NCBI Taxonomy" id="29031"/>
    <lineage>
        <taxon>Eukaryota</taxon>
        <taxon>Metazoa</taxon>
        <taxon>Ecdysozoa</taxon>
        <taxon>Arthropoda</taxon>
        <taxon>Hexapoda</taxon>
        <taxon>Insecta</taxon>
        <taxon>Pterygota</taxon>
        <taxon>Neoptera</taxon>
        <taxon>Endopterygota</taxon>
        <taxon>Diptera</taxon>
        <taxon>Nematocera</taxon>
        <taxon>Psychodoidea</taxon>
        <taxon>Psychodidae</taxon>
        <taxon>Phlebotomus</taxon>
        <taxon>Phlebotomus</taxon>
    </lineage>
</organism>
<dbReference type="PANTHER" id="PTHR10459:SF60">
    <property type="entry name" value="POLY [ADP-RIBOSE] POLYMERASE 2"/>
    <property type="match status" value="1"/>
</dbReference>
<sequence length="457" mass="52548">MPVALKKAKVEKEDKDDVETKEKIKKQNDKFYKLRKLLEDSKLTKNELSEILEHNKQDIPEGKDAIMNLVCDIITFGALKRCKECKGQLIFKDNGYKCTGSISEWAHCENVEREPSRFKAKIPENLVKKYGLEKVKPKVEARVFKYYAVSAAVAQSMVKKENGNDVADGPKVVREKGKLYNMEFFLIGKLKRSKDDIRAALRPFGGRVGSRLHENTMAVISTEKEVERMSSKMEEAMNWKIQVIPETFLDEIATIDVFQYIMSNSICDWGADPATRAKAEETKSKSKSIYEKSVPKSMTVRLKNGSAVDPDSGLDDVAHVYKEGKTHWTCVLSKTDVQKQKNSYYKLQLLEADNNRQYWVFRAWGRIGTTIGDHKLSNYRDLDRAKEEFEDQYLDKTGNYWGMKNMFQKMPNMYYELELDFGEDGSKMSMESDIPSKLAAPVQNLIKMIFDINAMKK</sequence>
<protein>
    <recommendedName>
        <fullName evidence="1">NAD(+) ADP-ribosyltransferase</fullName>
        <ecNumber evidence="1">2.4.2.30</ecNumber>
    </recommendedName>
</protein>
<proteinExistence type="predicted"/>
<dbReference type="Pfam" id="PF21728">
    <property type="entry name" value="PADR1_N"/>
    <property type="match status" value="1"/>
</dbReference>
<dbReference type="PANTHER" id="PTHR10459">
    <property type="entry name" value="DNA LIGASE"/>
    <property type="match status" value="1"/>
</dbReference>
<dbReference type="AlphaFoldDB" id="A0A1B0D4V4"/>
<dbReference type="CDD" id="cd08001">
    <property type="entry name" value="WGR_PARP1_like"/>
    <property type="match status" value="1"/>
</dbReference>
<dbReference type="Pfam" id="PF05406">
    <property type="entry name" value="WGR"/>
    <property type="match status" value="1"/>
</dbReference>
<feature type="domain" description="BRCT" evidence="6">
    <location>
        <begin position="174"/>
        <end position="251"/>
    </location>
</feature>
<keyword evidence="3" id="KW-0808">Transferase</keyword>
<evidence type="ECO:0000256" key="3">
    <source>
        <dbReference type="ARBA" id="ARBA00022679"/>
    </source>
</evidence>